<comment type="caution">
    <text evidence="2">The sequence shown here is derived from an EMBL/GenBank/DDBJ whole genome shotgun (WGS) entry which is preliminary data.</text>
</comment>
<organism evidence="2 3">
    <name type="scientific">Brassica carinata</name>
    <name type="common">Ethiopian mustard</name>
    <name type="synonym">Abyssinian cabbage</name>
    <dbReference type="NCBI Taxonomy" id="52824"/>
    <lineage>
        <taxon>Eukaryota</taxon>
        <taxon>Viridiplantae</taxon>
        <taxon>Streptophyta</taxon>
        <taxon>Embryophyta</taxon>
        <taxon>Tracheophyta</taxon>
        <taxon>Spermatophyta</taxon>
        <taxon>Magnoliopsida</taxon>
        <taxon>eudicotyledons</taxon>
        <taxon>Gunneridae</taxon>
        <taxon>Pentapetalae</taxon>
        <taxon>rosids</taxon>
        <taxon>malvids</taxon>
        <taxon>Brassicales</taxon>
        <taxon>Brassicaceae</taxon>
        <taxon>Brassiceae</taxon>
        <taxon>Brassica</taxon>
    </lineage>
</organism>
<evidence type="ECO:0000313" key="3">
    <source>
        <dbReference type="Proteomes" id="UP000886595"/>
    </source>
</evidence>
<keyword evidence="3" id="KW-1185">Reference proteome</keyword>
<reference evidence="2 3" key="1">
    <citation type="submission" date="2020-02" db="EMBL/GenBank/DDBJ databases">
        <authorList>
            <person name="Ma Q."/>
            <person name="Huang Y."/>
            <person name="Song X."/>
            <person name="Pei D."/>
        </authorList>
    </citation>
    <scope>NUCLEOTIDE SEQUENCE [LARGE SCALE GENOMIC DNA]</scope>
    <source>
        <strain evidence="2">Sxm20200214</strain>
        <tissue evidence="2">Leaf</tissue>
    </source>
</reference>
<protein>
    <submittedName>
        <fullName evidence="2">Uncharacterized protein</fullName>
    </submittedName>
</protein>
<feature type="compositionally biased region" description="Low complexity" evidence="1">
    <location>
        <begin position="165"/>
        <end position="185"/>
    </location>
</feature>
<feature type="region of interest" description="Disordered" evidence="1">
    <location>
        <begin position="159"/>
        <end position="185"/>
    </location>
</feature>
<proteinExistence type="predicted"/>
<gene>
    <name evidence="2" type="ORF">Bca52824_004871</name>
</gene>
<dbReference type="OrthoDB" id="10553436at2759"/>
<dbReference type="EMBL" id="JAAMPC010000001">
    <property type="protein sequence ID" value="KAG2333691.1"/>
    <property type="molecule type" value="Genomic_DNA"/>
</dbReference>
<sequence length="185" mass="20090">MADGNRGEALSKLEVLRDHGISTIRQRLNDISDIFQAGLTNQVHYWPMHNHMGELVHESQSVRQTFLNWMANHPDLVEAQNPEEVVYLNDPMMGHAGIIARGNRVLNLMADELNLIIGVLPDLGHADVEEIYGLVSDAVDVLVGLVEGGGKLMVRVLEDQDSDKTSTSTSTSTSSTSDGSGSSSP</sequence>
<accession>A0A8X7WNV7</accession>
<evidence type="ECO:0000313" key="2">
    <source>
        <dbReference type="EMBL" id="KAG2333691.1"/>
    </source>
</evidence>
<dbReference type="AlphaFoldDB" id="A0A8X7WNV7"/>
<evidence type="ECO:0000256" key="1">
    <source>
        <dbReference type="SAM" id="MobiDB-lite"/>
    </source>
</evidence>
<dbReference type="Proteomes" id="UP000886595">
    <property type="component" value="Unassembled WGS sequence"/>
</dbReference>
<name>A0A8X7WNV7_BRACI</name>